<feature type="binding site" evidence="3">
    <location>
        <position position="224"/>
    </location>
    <ligand>
        <name>substrate</name>
    </ligand>
</feature>
<evidence type="ECO:0000313" key="5">
    <source>
        <dbReference type="EMBL" id="PCJ43572.1"/>
    </source>
</evidence>
<gene>
    <name evidence="5" type="ORF">COA71_01490</name>
</gene>
<dbReference type="GO" id="GO:0055085">
    <property type="term" value="P:transmembrane transport"/>
    <property type="evidence" value="ECO:0007669"/>
    <property type="project" value="InterPro"/>
</dbReference>
<dbReference type="PANTHER" id="PTHR33376">
    <property type="match status" value="1"/>
</dbReference>
<dbReference type="InterPro" id="IPR018389">
    <property type="entry name" value="DctP_fam"/>
</dbReference>
<dbReference type="Pfam" id="PF03480">
    <property type="entry name" value="DctP"/>
    <property type="match status" value="1"/>
</dbReference>
<feature type="binding site" evidence="2">
    <location>
        <position position="187"/>
    </location>
    <ligand>
        <name>substrate</name>
    </ligand>
</feature>
<comment type="caution">
    <text evidence="5">The sequence shown here is derived from an EMBL/GenBank/DDBJ whole genome shotgun (WGS) entry which is preliminary data.</text>
</comment>
<protein>
    <submittedName>
        <fullName evidence="5">ABC transporter substrate-binding protein</fullName>
    </submittedName>
</protein>
<dbReference type="PIRSF" id="PIRSF039026">
    <property type="entry name" value="SiaP"/>
    <property type="match status" value="1"/>
</dbReference>
<keyword evidence="1 4" id="KW-0732">Signal</keyword>
<dbReference type="GO" id="GO:0031317">
    <property type="term" value="C:tripartite ATP-independent periplasmic transporter complex"/>
    <property type="evidence" value="ECO:0007669"/>
    <property type="project" value="InterPro"/>
</dbReference>
<accession>A0A2A5CIG2</accession>
<dbReference type="Gene3D" id="3.40.190.170">
    <property type="entry name" value="Bacterial extracellular solute-binding protein, family 7"/>
    <property type="match status" value="1"/>
</dbReference>
<dbReference type="InterPro" id="IPR038404">
    <property type="entry name" value="TRAP_DctP_sf"/>
</dbReference>
<organism evidence="5 6">
    <name type="scientific">SAR86 cluster bacterium</name>
    <dbReference type="NCBI Taxonomy" id="2030880"/>
    <lineage>
        <taxon>Bacteria</taxon>
        <taxon>Pseudomonadati</taxon>
        <taxon>Pseudomonadota</taxon>
        <taxon>Gammaproteobacteria</taxon>
        <taxon>SAR86 cluster</taxon>
    </lineage>
</organism>
<dbReference type="PROSITE" id="PS51257">
    <property type="entry name" value="PROKAR_LIPOPROTEIN"/>
    <property type="match status" value="1"/>
</dbReference>
<dbReference type="CDD" id="cd13604">
    <property type="entry name" value="PBP2_TRAP_ketoacid_lactate_like"/>
    <property type="match status" value="1"/>
</dbReference>
<sequence>MKANVTFLKTTLILCSAMLAACGGESAPTGAVGEAMQAQQTYTWKLVTTWPKNFPGLGETPERFADLVEEMSNGRMSIRVYGAGEIVPALEVFDAVSAGTAEIGHSAAYYWRGKAPEAQFFGAVPFGLNAEEMESWVSYGGGQELWEEVYAPFNLVPMLGGNSGVQMGGWFNKEINSVEDFQGLTMRIPGLGGEVIQRIGGVPVNLAAGDIYTSLQTGVIDATEFVGPLNDLALGFYDVADYYYFPGWHEAGSLQEFLFNKEMFEALPQDLQVIMRTAASAVSATMADEFRFQNSKALTTLVEEYGVELRQFPDDLMAELYNVSQEVINELGQSSEIGQRILASYRAFEAQVKDYQDISEEAYIRIRAQQR</sequence>
<feature type="chain" id="PRO_5012946819" evidence="4">
    <location>
        <begin position="21"/>
        <end position="371"/>
    </location>
</feature>
<feature type="binding site" evidence="3">
    <location>
        <position position="250"/>
    </location>
    <ligand>
        <name>substrate</name>
    </ligand>
</feature>
<evidence type="ECO:0000256" key="2">
    <source>
        <dbReference type="PIRSR" id="PIRSR039026-1"/>
    </source>
</evidence>
<feature type="signal peptide" evidence="4">
    <location>
        <begin position="1"/>
        <end position="20"/>
    </location>
</feature>
<dbReference type="Proteomes" id="UP000228987">
    <property type="component" value="Unassembled WGS sequence"/>
</dbReference>
<feature type="binding site" evidence="2">
    <location>
        <position position="166"/>
    </location>
    <ligand>
        <name>substrate</name>
    </ligand>
</feature>
<dbReference type="NCBIfam" id="NF037995">
    <property type="entry name" value="TRAP_S1"/>
    <property type="match status" value="1"/>
</dbReference>
<reference evidence="6" key="1">
    <citation type="submission" date="2017-08" db="EMBL/GenBank/DDBJ databases">
        <title>A dynamic microbial community with high functional redundancy inhabits the cold, oxic subseafloor aquifer.</title>
        <authorList>
            <person name="Tully B.J."/>
            <person name="Wheat C.G."/>
            <person name="Glazer B.T."/>
            <person name="Huber J.A."/>
        </authorList>
    </citation>
    <scope>NUCLEOTIDE SEQUENCE [LARGE SCALE GENOMIC DNA]</scope>
</reference>
<evidence type="ECO:0000313" key="6">
    <source>
        <dbReference type="Proteomes" id="UP000228987"/>
    </source>
</evidence>
<dbReference type="GO" id="GO:0046872">
    <property type="term" value="F:metal ion binding"/>
    <property type="evidence" value="ECO:0007669"/>
    <property type="project" value="UniProtKB-KW"/>
</dbReference>
<evidence type="ECO:0000256" key="4">
    <source>
        <dbReference type="SAM" id="SignalP"/>
    </source>
</evidence>
<evidence type="ECO:0000256" key="3">
    <source>
        <dbReference type="PIRSR" id="PIRSR039026-2"/>
    </source>
</evidence>
<evidence type="ECO:0000256" key="1">
    <source>
        <dbReference type="ARBA" id="ARBA00022729"/>
    </source>
</evidence>
<dbReference type="PANTHER" id="PTHR33376:SF5">
    <property type="entry name" value="EXTRACYTOPLASMIC SOLUTE RECEPTOR PROTEIN"/>
    <property type="match status" value="1"/>
</dbReference>
<dbReference type="AlphaFoldDB" id="A0A2A5CIG2"/>
<dbReference type="Gene3D" id="3.40.190.10">
    <property type="entry name" value="Periplasmic binding protein-like II"/>
    <property type="match status" value="1"/>
</dbReference>
<proteinExistence type="predicted"/>
<feature type="binding site" evidence="3">
    <location>
        <position position="225"/>
    </location>
    <ligand>
        <name>Na(+)</name>
        <dbReference type="ChEBI" id="CHEBI:29101"/>
    </ligand>
</feature>
<dbReference type="InterPro" id="IPR026289">
    <property type="entry name" value="SBP_TakP-like"/>
</dbReference>
<dbReference type="EMBL" id="NVWI01000001">
    <property type="protein sequence ID" value="PCJ43572.1"/>
    <property type="molecule type" value="Genomic_DNA"/>
</dbReference>
<name>A0A2A5CIG2_9GAMM</name>
<keyword evidence="3" id="KW-0479">Metal-binding</keyword>